<protein>
    <submittedName>
        <fullName evidence="5">H-2 class II histocompatibility antigen, A-Q alpha chain</fullName>
    </submittedName>
</protein>
<dbReference type="InterPro" id="IPR013783">
    <property type="entry name" value="Ig-like_fold"/>
</dbReference>
<feature type="transmembrane region" description="Helical" evidence="2">
    <location>
        <begin position="213"/>
        <end position="234"/>
    </location>
</feature>
<keyword evidence="4" id="KW-1185">Reference proteome</keyword>
<dbReference type="InterPro" id="IPR003006">
    <property type="entry name" value="Ig/MHC_CS"/>
</dbReference>
<dbReference type="InterPro" id="IPR007110">
    <property type="entry name" value="Ig-like_dom"/>
</dbReference>
<gene>
    <name evidence="5" type="primary">LOC108264928</name>
</gene>
<evidence type="ECO:0000313" key="4">
    <source>
        <dbReference type="Proteomes" id="UP000221080"/>
    </source>
</evidence>
<dbReference type="SMR" id="A0A2D0QXF2"/>
<dbReference type="RefSeq" id="XP_017322426.2">
    <property type="nucleotide sequence ID" value="XM_017466937.3"/>
</dbReference>
<dbReference type="GeneID" id="108264928"/>
<proteinExistence type="predicted"/>
<dbReference type="SUPFAM" id="SSF48726">
    <property type="entry name" value="Immunoglobulin"/>
    <property type="match status" value="1"/>
</dbReference>
<dbReference type="AlphaFoldDB" id="A0A2D0QXF2"/>
<evidence type="ECO:0000256" key="1">
    <source>
        <dbReference type="ARBA" id="ARBA00023319"/>
    </source>
</evidence>
<sequence>MHSNLVVLTRLSVWDHPQEQRVLLSESGSKLQPSLFLSLHLLIEASLAGHERPKCTRRSDKDSSHVLKRGRDISLLNFIQHLLSSLGLEGNFLNRCSLRRLYICSDPPEISVYPKHDVVPGEENNFICFMRNFYPPHISVNWTRNGVSVTGGVYISQFLLNRDGTFNLFSTLTSSPETEADVYSCTVEHEALDSPQTRTWDEPVITPSVTPTVVFAVGIAVGILGLSTGMFFVIKAWCLYYECNSLL</sequence>
<dbReference type="OrthoDB" id="8935021at2759"/>
<keyword evidence="2" id="KW-0812">Transmembrane</keyword>
<dbReference type="Pfam" id="PF07654">
    <property type="entry name" value="C1-set"/>
    <property type="match status" value="1"/>
</dbReference>
<dbReference type="InterPro" id="IPR050160">
    <property type="entry name" value="MHC/Immunoglobulin"/>
</dbReference>
<dbReference type="PANTHER" id="PTHR19944:SF86">
    <property type="entry name" value="HLA CLASS II HISTOCOMPATIBILITY ANTIGEN, DR ALPHA CHAIN"/>
    <property type="match status" value="1"/>
</dbReference>
<dbReference type="InterPro" id="IPR036179">
    <property type="entry name" value="Ig-like_dom_sf"/>
</dbReference>
<dbReference type="KEGG" id="ipu:108264928"/>
<accession>A0A2D0QXF2</accession>
<dbReference type="Proteomes" id="UP000221080">
    <property type="component" value="Chromosome 5"/>
</dbReference>
<dbReference type="SMART" id="SM00407">
    <property type="entry name" value="IGc1"/>
    <property type="match status" value="1"/>
</dbReference>
<dbReference type="Gene3D" id="2.60.40.10">
    <property type="entry name" value="Immunoglobulins"/>
    <property type="match status" value="1"/>
</dbReference>
<reference evidence="4" key="1">
    <citation type="journal article" date="2016" name="Nat. Commun.">
        <title>The channel catfish genome sequence provides insights into the evolution of scale formation in teleosts.</title>
        <authorList>
            <person name="Liu Z."/>
            <person name="Liu S."/>
            <person name="Yao J."/>
            <person name="Bao L."/>
            <person name="Zhang J."/>
            <person name="Li Y."/>
            <person name="Jiang C."/>
            <person name="Sun L."/>
            <person name="Wang R."/>
            <person name="Zhang Y."/>
            <person name="Zhou T."/>
            <person name="Zeng Q."/>
            <person name="Fu Q."/>
            <person name="Gao S."/>
            <person name="Li N."/>
            <person name="Koren S."/>
            <person name="Jiang Y."/>
            <person name="Zimin A."/>
            <person name="Xu P."/>
            <person name="Phillippy A.M."/>
            <person name="Geng X."/>
            <person name="Song L."/>
            <person name="Sun F."/>
            <person name="Li C."/>
            <person name="Wang X."/>
            <person name="Chen A."/>
            <person name="Jin Y."/>
            <person name="Yuan Z."/>
            <person name="Yang Y."/>
            <person name="Tan S."/>
            <person name="Peatman E."/>
            <person name="Lu J."/>
            <person name="Qin Z."/>
            <person name="Dunham R."/>
            <person name="Li Z."/>
            <person name="Sonstegard T."/>
            <person name="Feng J."/>
            <person name="Danzmann R.G."/>
            <person name="Schroeder S."/>
            <person name="Scheffler B."/>
            <person name="Duke M.V."/>
            <person name="Ballard L."/>
            <person name="Kucuktas H."/>
            <person name="Kaltenboeck L."/>
            <person name="Liu H."/>
            <person name="Armbruster J."/>
            <person name="Xie Y."/>
            <person name="Kirby M.L."/>
            <person name="Tian Y."/>
            <person name="Flanagan M.E."/>
            <person name="Mu W."/>
            <person name="Waldbieser G.C."/>
        </authorList>
    </citation>
    <scope>NUCLEOTIDE SEQUENCE [LARGE SCALE GENOMIC DNA]</scope>
    <source>
        <strain evidence="4">SDA103</strain>
    </source>
</reference>
<keyword evidence="2" id="KW-1133">Transmembrane helix</keyword>
<dbReference type="PANTHER" id="PTHR19944">
    <property type="entry name" value="MHC CLASS II-RELATED"/>
    <property type="match status" value="1"/>
</dbReference>
<dbReference type="InterPro" id="IPR003597">
    <property type="entry name" value="Ig_C1-set"/>
</dbReference>
<evidence type="ECO:0000256" key="2">
    <source>
        <dbReference type="SAM" id="Phobius"/>
    </source>
</evidence>
<dbReference type="STRING" id="7998.ENSIPUP00000031092"/>
<organism evidence="4 5">
    <name type="scientific">Ictalurus punctatus</name>
    <name type="common">Channel catfish</name>
    <name type="synonym">Silurus punctatus</name>
    <dbReference type="NCBI Taxonomy" id="7998"/>
    <lineage>
        <taxon>Eukaryota</taxon>
        <taxon>Metazoa</taxon>
        <taxon>Chordata</taxon>
        <taxon>Craniata</taxon>
        <taxon>Vertebrata</taxon>
        <taxon>Euteleostomi</taxon>
        <taxon>Actinopterygii</taxon>
        <taxon>Neopterygii</taxon>
        <taxon>Teleostei</taxon>
        <taxon>Ostariophysi</taxon>
        <taxon>Siluriformes</taxon>
        <taxon>Ictaluridae</taxon>
        <taxon>Ictalurus</taxon>
    </lineage>
</organism>
<evidence type="ECO:0000313" key="5">
    <source>
        <dbReference type="RefSeq" id="XP_017322426.2"/>
    </source>
</evidence>
<keyword evidence="2" id="KW-0472">Membrane</keyword>
<dbReference type="PROSITE" id="PS00290">
    <property type="entry name" value="IG_MHC"/>
    <property type="match status" value="1"/>
</dbReference>
<dbReference type="PROSITE" id="PS50835">
    <property type="entry name" value="IG_LIKE"/>
    <property type="match status" value="1"/>
</dbReference>
<evidence type="ECO:0000259" key="3">
    <source>
        <dbReference type="PROSITE" id="PS50835"/>
    </source>
</evidence>
<name>A0A2D0QXF2_ICTPU</name>
<feature type="domain" description="Ig-like" evidence="3">
    <location>
        <begin position="108"/>
        <end position="201"/>
    </location>
</feature>
<keyword evidence="1" id="KW-0393">Immunoglobulin domain</keyword>
<reference evidence="5" key="2">
    <citation type="submission" date="2025-08" db="UniProtKB">
        <authorList>
            <consortium name="RefSeq"/>
        </authorList>
    </citation>
    <scope>IDENTIFICATION</scope>
    <source>
        <tissue evidence="5">Blood</tissue>
    </source>
</reference>